<reference evidence="2" key="2">
    <citation type="journal article" date="2019" name="IMA Fungus">
        <title>Genome sequencing and comparison of five Tilletia species to identify candidate genes for the detection of regulated species infecting wheat.</title>
        <authorList>
            <person name="Nguyen H.D.T."/>
            <person name="Sultana T."/>
            <person name="Kesanakurti P."/>
            <person name="Hambleton S."/>
        </authorList>
    </citation>
    <scope>NUCLEOTIDE SEQUENCE</scope>
    <source>
        <strain evidence="2">DAOMC 238032</strain>
    </source>
</reference>
<evidence type="ECO:0000256" key="1">
    <source>
        <dbReference type="SAM" id="MobiDB-lite"/>
    </source>
</evidence>
<dbReference type="Proteomes" id="UP000077671">
    <property type="component" value="Unassembled WGS sequence"/>
</dbReference>
<protein>
    <submittedName>
        <fullName evidence="2">Uncharacterized protein</fullName>
    </submittedName>
</protein>
<accession>A0A8T8T3A3</accession>
<dbReference type="EMBL" id="LWDD02000921">
    <property type="protein sequence ID" value="KAE8255131.1"/>
    <property type="molecule type" value="Genomic_DNA"/>
</dbReference>
<reference evidence="2" key="1">
    <citation type="submission" date="2016-04" db="EMBL/GenBank/DDBJ databases">
        <authorList>
            <person name="Nguyen H.D."/>
            <person name="Kesanakurti P."/>
            <person name="Cullis J."/>
            <person name="Levesque C.A."/>
            <person name="Hambleton S."/>
        </authorList>
    </citation>
    <scope>NUCLEOTIDE SEQUENCE</scope>
    <source>
        <strain evidence="2">DAOMC 238032</strain>
    </source>
</reference>
<name>A0A8T8T3A3_9BASI</name>
<comment type="caution">
    <text evidence="2">The sequence shown here is derived from an EMBL/GenBank/DDBJ whole genome shotgun (WGS) entry which is preliminary data.</text>
</comment>
<evidence type="ECO:0000313" key="3">
    <source>
        <dbReference type="Proteomes" id="UP000077671"/>
    </source>
</evidence>
<evidence type="ECO:0000313" key="2">
    <source>
        <dbReference type="EMBL" id="KAE8255131.1"/>
    </source>
</evidence>
<feature type="region of interest" description="Disordered" evidence="1">
    <location>
        <begin position="142"/>
        <end position="186"/>
    </location>
</feature>
<organism evidence="2 3">
    <name type="scientific">Tilletia caries</name>
    <name type="common">wheat bunt fungus</name>
    <dbReference type="NCBI Taxonomy" id="13290"/>
    <lineage>
        <taxon>Eukaryota</taxon>
        <taxon>Fungi</taxon>
        <taxon>Dikarya</taxon>
        <taxon>Basidiomycota</taxon>
        <taxon>Ustilaginomycotina</taxon>
        <taxon>Exobasidiomycetes</taxon>
        <taxon>Tilletiales</taxon>
        <taxon>Tilletiaceae</taxon>
        <taxon>Tilletia</taxon>
    </lineage>
</organism>
<proteinExistence type="predicted"/>
<dbReference type="AlphaFoldDB" id="A0A8T8T3A3"/>
<feature type="region of interest" description="Disordered" evidence="1">
    <location>
        <begin position="1"/>
        <end position="65"/>
    </location>
</feature>
<gene>
    <name evidence="2" type="ORF">A4X03_0g5608</name>
</gene>
<sequence length="351" mass="38753">MVPETQSETQSEEETDGMSDAQDPDRTLDGHAGPANRSLTKDVPITRNHSTATSPAHLRPSVSNTRTFDLNRQLEHLRQAKNQETTKRAELEQERVGLVEARNALAADKQWLIAECGRLNQIIVQERALADTLRDDVGRLQEALDSSGGDREGASDGGAVERRDGTIMEATIPEPPDGRSSPPWLMDGTEEDTYEDAREYARDTSSGEYHADPFTRGRHHVHSVLNKFAPEARKGPFLALVNQNGIKITQLSQQLHQSQSDNTRLTAALAVEREKADFSTKGWIRARAALEGIDEPSSSTQNEPTTALNPRSTVQEECCSAFAARRIIRDGSGKRRVFVPSSQSASEHRIL</sequence>
<feature type="compositionally biased region" description="Basic and acidic residues" evidence="1">
    <location>
        <begin position="148"/>
        <end position="166"/>
    </location>
</feature>